<dbReference type="Proteomes" id="UP000297245">
    <property type="component" value="Unassembled WGS sequence"/>
</dbReference>
<protein>
    <submittedName>
        <fullName evidence="1">Uncharacterized protein</fullName>
    </submittedName>
</protein>
<gene>
    <name evidence="1" type="ORF">K435DRAFT_968233</name>
</gene>
<dbReference type="EMBL" id="ML179308">
    <property type="protein sequence ID" value="THU91347.1"/>
    <property type="molecule type" value="Genomic_DNA"/>
</dbReference>
<keyword evidence="2" id="KW-1185">Reference proteome</keyword>
<evidence type="ECO:0000313" key="2">
    <source>
        <dbReference type="Proteomes" id="UP000297245"/>
    </source>
</evidence>
<accession>A0A4S8LPS1</accession>
<sequence>MVDPPTIDVSPCTDYRRPLSIFKVSSHPETLDIGSNSPISHCPKTIYSEKEPSMFRLPPELLVEIFVAACEGSTHSCINRSSDIYPGFTLSFVCSRWREIVIDTPRLWSKMEIIVMNKEDLSPRKIDRIQRFVDFHWERMGSTVPLDFVLHIPSPNSAEFCHPERWTSSSLRQHITPILQRFYVEAHRWRTVSISAFEHQLRLENTKLPQSLPMAENVELCSLYSRQGCSLLEGLSSRIRTLTLSGEWMINENFSKTSFPFLQSLSLQGVIHDSYILHLSPLRLASSLTTVNLCDFCNFQSLSSQERIITCHAKALKITPTCYGDIESTNRALHDLLDKLHLPHIIQLIFSYKMERRSHTSIRSFRFPTQAFFSLLDNRSNPQMITHLVIERFAMETSTLLGIIRKLPFLTHLSVDERCDPCDIRFGHSFPILSSVIFDSLSWSSPLLDPITGQNLKQTTPHPHPQPTSSTCSCSQQIILPRLTEVRFVFHRSWFRHADRKDVWDMLDSRLEVSNPLMCSLSSQAHDPDLLLDGQTSNFNPLKRVEILVPEGSITDRDVERVSKLRMMGLCVSLEEYKPRVVTLGYIPHY</sequence>
<name>A0A4S8LPS1_DENBC</name>
<organism evidence="1 2">
    <name type="scientific">Dendrothele bispora (strain CBS 962.96)</name>
    <dbReference type="NCBI Taxonomy" id="1314807"/>
    <lineage>
        <taxon>Eukaryota</taxon>
        <taxon>Fungi</taxon>
        <taxon>Dikarya</taxon>
        <taxon>Basidiomycota</taxon>
        <taxon>Agaricomycotina</taxon>
        <taxon>Agaricomycetes</taxon>
        <taxon>Agaricomycetidae</taxon>
        <taxon>Agaricales</taxon>
        <taxon>Agaricales incertae sedis</taxon>
        <taxon>Dendrothele</taxon>
    </lineage>
</organism>
<reference evidence="1 2" key="1">
    <citation type="journal article" date="2019" name="Nat. Ecol. Evol.">
        <title>Megaphylogeny resolves global patterns of mushroom evolution.</title>
        <authorList>
            <person name="Varga T."/>
            <person name="Krizsan K."/>
            <person name="Foldi C."/>
            <person name="Dima B."/>
            <person name="Sanchez-Garcia M."/>
            <person name="Sanchez-Ramirez S."/>
            <person name="Szollosi G.J."/>
            <person name="Szarkandi J.G."/>
            <person name="Papp V."/>
            <person name="Albert L."/>
            <person name="Andreopoulos W."/>
            <person name="Angelini C."/>
            <person name="Antonin V."/>
            <person name="Barry K.W."/>
            <person name="Bougher N.L."/>
            <person name="Buchanan P."/>
            <person name="Buyck B."/>
            <person name="Bense V."/>
            <person name="Catcheside P."/>
            <person name="Chovatia M."/>
            <person name="Cooper J."/>
            <person name="Damon W."/>
            <person name="Desjardin D."/>
            <person name="Finy P."/>
            <person name="Geml J."/>
            <person name="Haridas S."/>
            <person name="Hughes K."/>
            <person name="Justo A."/>
            <person name="Karasinski D."/>
            <person name="Kautmanova I."/>
            <person name="Kiss B."/>
            <person name="Kocsube S."/>
            <person name="Kotiranta H."/>
            <person name="LaButti K.M."/>
            <person name="Lechner B.E."/>
            <person name="Liimatainen K."/>
            <person name="Lipzen A."/>
            <person name="Lukacs Z."/>
            <person name="Mihaltcheva S."/>
            <person name="Morgado L.N."/>
            <person name="Niskanen T."/>
            <person name="Noordeloos M.E."/>
            <person name="Ohm R.A."/>
            <person name="Ortiz-Santana B."/>
            <person name="Ovrebo C."/>
            <person name="Racz N."/>
            <person name="Riley R."/>
            <person name="Savchenko A."/>
            <person name="Shiryaev A."/>
            <person name="Soop K."/>
            <person name="Spirin V."/>
            <person name="Szebenyi C."/>
            <person name="Tomsovsky M."/>
            <person name="Tulloss R.E."/>
            <person name="Uehling J."/>
            <person name="Grigoriev I.V."/>
            <person name="Vagvolgyi C."/>
            <person name="Papp T."/>
            <person name="Martin F.M."/>
            <person name="Miettinen O."/>
            <person name="Hibbett D.S."/>
            <person name="Nagy L.G."/>
        </authorList>
    </citation>
    <scope>NUCLEOTIDE SEQUENCE [LARGE SCALE GENOMIC DNA]</scope>
    <source>
        <strain evidence="1 2">CBS 962.96</strain>
    </source>
</reference>
<dbReference type="AlphaFoldDB" id="A0A4S8LPS1"/>
<dbReference type="Gene3D" id="1.20.1280.50">
    <property type="match status" value="1"/>
</dbReference>
<proteinExistence type="predicted"/>
<dbReference type="OrthoDB" id="3155440at2759"/>
<evidence type="ECO:0000313" key="1">
    <source>
        <dbReference type="EMBL" id="THU91347.1"/>
    </source>
</evidence>